<dbReference type="Proteomes" id="UP001208017">
    <property type="component" value="Unassembled WGS sequence"/>
</dbReference>
<dbReference type="EMBL" id="JAPMLT010000004">
    <property type="protein sequence ID" value="MCX7570243.1"/>
    <property type="molecule type" value="Genomic_DNA"/>
</dbReference>
<name>A0ABT3X008_9BACL</name>
<accession>A0ABT3X008</accession>
<sequence length="184" mass="20394">MKPFHVDLTPFLNNAGTCTAADRTGGFTPVGSCYPAEHLPAYGSAVVFEDKSFVFPVKTAEGYDNMELEAQEIGVPRAAYHQIDLLGACFNGSYFETFELLLDGQVVHRFQVKLSNFGNNEGWFGEPTVIRCPLIRAKNMDLTNVTASIYGHFETLAEPILFDTIRAGDNPFMHIFAITLRGDF</sequence>
<keyword evidence="2" id="KW-1185">Reference proteome</keyword>
<evidence type="ECO:0000313" key="2">
    <source>
        <dbReference type="Proteomes" id="UP001208017"/>
    </source>
</evidence>
<gene>
    <name evidence="1" type="ORF">OS242_09740</name>
</gene>
<proteinExistence type="predicted"/>
<dbReference type="RefSeq" id="WP_267151493.1">
    <property type="nucleotide sequence ID" value="NZ_JAPMLT010000004.1"/>
</dbReference>
<protein>
    <submittedName>
        <fullName evidence="1">Uncharacterized protein</fullName>
    </submittedName>
</protein>
<reference evidence="1 2" key="1">
    <citation type="submission" date="2022-11" db="EMBL/GenBank/DDBJ databases">
        <title>Study of microbial diversity in lake waters.</title>
        <authorList>
            <person name="Zhang J."/>
        </authorList>
    </citation>
    <scope>NUCLEOTIDE SEQUENCE [LARGE SCALE GENOMIC DNA]</scope>
    <source>
        <strain evidence="1 2">DT12</strain>
    </source>
</reference>
<organism evidence="1 2">
    <name type="scientific">Tumebacillus lacus</name>
    <dbReference type="NCBI Taxonomy" id="2995335"/>
    <lineage>
        <taxon>Bacteria</taxon>
        <taxon>Bacillati</taxon>
        <taxon>Bacillota</taxon>
        <taxon>Bacilli</taxon>
        <taxon>Bacillales</taxon>
        <taxon>Alicyclobacillaceae</taxon>
        <taxon>Tumebacillus</taxon>
    </lineage>
</organism>
<comment type="caution">
    <text evidence="1">The sequence shown here is derived from an EMBL/GenBank/DDBJ whole genome shotgun (WGS) entry which is preliminary data.</text>
</comment>
<evidence type="ECO:0000313" key="1">
    <source>
        <dbReference type="EMBL" id="MCX7570243.1"/>
    </source>
</evidence>